<keyword evidence="3" id="KW-0808">Transferase</keyword>
<dbReference type="Pfam" id="PF00043">
    <property type="entry name" value="GST_C"/>
    <property type="match status" value="1"/>
</dbReference>
<sequence>MIRLFHRTDCPFCWKVRIALFELGVPVEETVLALGEKSREVRDLNPNNSVPVMITDKDTVIWESAAMVEYVAERFGAGRLFEGSAEDRARIRQLHIFSDNRVGKAVFPIVRERRNNPGREVPEELLRRITAEWTGCLSVLERELRDREFFGGESFSAADCALMPRFTLAEVYGLPVPDTFPKAADWYRRTSRRASVIQARPDKFPGVNDLVKSAE</sequence>
<dbReference type="PANTHER" id="PTHR44051:SF8">
    <property type="entry name" value="GLUTATHIONE S-TRANSFERASE GSTA"/>
    <property type="match status" value="1"/>
</dbReference>
<proteinExistence type="predicted"/>
<dbReference type="Proteomes" id="UP000319148">
    <property type="component" value="Unassembled WGS sequence"/>
</dbReference>
<evidence type="ECO:0000259" key="1">
    <source>
        <dbReference type="PROSITE" id="PS50404"/>
    </source>
</evidence>
<evidence type="ECO:0000313" key="4">
    <source>
        <dbReference type="Proteomes" id="UP000319148"/>
    </source>
</evidence>
<dbReference type="EMBL" id="VFIY01000006">
    <property type="protein sequence ID" value="TPD60772.1"/>
    <property type="molecule type" value="Genomic_DNA"/>
</dbReference>
<dbReference type="CDD" id="cd00299">
    <property type="entry name" value="GST_C_family"/>
    <property type="match status" value="1"/>
</dbReference>
<dbReference type="PANTHER" id="PTHR44051">
    <property type="entry name" value="GLUTATHIONE S-TRANSFERASE-RELATED"/>
    <property type="match status" value="1"/>
</dbReference>
<protein>
    <submittedName>
        <fullName evidence="3">Glutathione S-transferase family protein</fullName>
    </submittedName>
</protein>
<dbReference type="PROSITE" id="PS50404">
    <property type="entry name" value="GST_NTER"/>
    <property type="match status" value="1"/>
</dbReference>
<dbReference type="SUPFAM" id="SSF47616">
    <property type="entry name" value="GST C-terminal domain-like"/>
    <property type="match status" value="1"/>
</dbReference>
<dbReference type="SFLD" id="SFLDS00019">
    <property type="entry name" value="Glutathione_Transferase_(cytos"/>
    <property type="match status" value="1"/>
</dbReference>
<dbReference type="InterPro" id="IPR011767">
    <property type="entry name" value="GLR_AS"/>
</dbReference>
<evidence type="ECO:0000313" key="3">
    <source>
        <dbReference type="EMBL" id="TPD60772.1"/>
    </source>
</evidence>
<keyword evidence="4" id="KW-1185">Reference proteome</keyword>
<dbReference type="Pfam" id="PF13417">
    <property type="entry name" value="GST_N_3"/>
    <property type="match status" value="1"/>
</dbReference>
<dbReference type="InterPro" id="IPR036249">
    <property type="entry name" value="Thioredoxin-like_sf"/>
</dbReference>
<dbReference type="SUPFAM" id="SSF52833">
    <property type="entry name" value="Thioredoxin-like"/>
    <property type="match status" value="1"/>
</dbReference>
<gene>
    <name evidence="3" type="ORF">FIV46_08605</name>
</gene>
<feature type="domain" description="GST N-terminal" evidence="1">
    <location>
        <begin position="1"/>
        <end position="79"/>
    </location>
</feature>
<dbReference type="GO" id="GO:0016740">
    <property type="term" value="F:transferase activity"/>
    <property type="evidence" value="ECO:0007669"/>
    <property type="project" value="UniProtKB-KW"/>
</dbReference>
<dbReference type="PROSITE" id="PS50405">
    <property type="entry name" value="GST_CTER"/>
    <property type="match status" value="1"/>
</dbReference>
<reference evidence="4" key="1">
    <citation type="submission" date="2019-06" db="EMBL/GenBank/DDBJ databases">
        <title>The complete genome of Emcibacter congregatus ZYLT.</title>
        <authorList>
            <person name="Zhao Z."/>
        </authorList>
    </citation>
    <scope>NUCLEOTIDE SEQUENCE [LARGE SCALE GENOMIC DNA]</scope>
    <source>
        <strain evidence="4">MCCC 1A06723</strain>
    </source>
</reference>
<dbReference type="Gene3D" id="1.20.1050.10">
    <property type="match status" value="1"/>
</dbReference>
<dbReference type="CDD" id="cd00570">
    <property type="entry name" value="GST_N_family"/>
    <property type="match status" value="1"/>
</dbReference>
<dbReference type="InterPro" id="IPR004045">
    <property type="entry name" value="Glutathione_S-Trfase_N"/>
</dbReference>
<name>A0A501PKZ7_9PROT</name>
<evidence type="ECO:0000259" key="2">
    <source>
        <dbReference type="PROSITE" id="PS50405"/>
    </source>
</evidence>
<organism evidence="3 4">
    <name type="scientific">Emcibacter nanhaiensis</name>
    <dbReference type="NCBI Taxonomy" id="1505037"/>
    <lineage>
        <taxon>Bacteria</taxon>
        <taxon>Pseudomonadati</taxon>
        <taxon>Pseudomonadota</taxon>
        <taxon>Alphaproteobacteria</taxon>
        <taxon>Emcibacterales</taxon>
        <taxon>Emcibacteraceae</taxon>
        <taxon>Emcibacter</taxon>
    </lineage>
</organism>
<dbReference type="PROSITE" id="PS51354">
    <property type="entry name" value="GLUTAREDOXIN_2"/>
    <property type="match status" value="1"/>
</dbReference>
<dbReference type="RefSeq" id="WP_139940469.1">
    <property type="nucleotide sequence ID" value="NZ_JBHSYP010000008.1"/>
</dbReference>
<dbReference type="OrthoDB" id="9782992at2"/>
<dbReference type="InterPro" id="IPR004046">
    <property type="entry name" value="GST_C"/>
</dbReference>
<accession>A0A501PKZ7</accession>
<dbReference type="Gene3D" id="3.40.30.10">
    <property type="entry name" value="Glutaredoxin"/>
    <property type="match status" value="1"/>
</dbReference>
<feature type="domain" description="GST C-terminal" evidence="2">
    <location>
        <begin position="84"/>
        <end position="209"/>
    </location>
</feature>
<dbReference type="SFLD" id="SFLDG00358">
    <property type="entry name" value="Main_(cytGST)"/>
    <property type="match status" value="1"/>
</dbReference>
<dbReference type="InterPro" id="IPR010987">
    <property type="entry name" value="Glutathione-S-Trfase_C-like"/>
</dbReference>
<comment type="caution">
    <text evidence="3">The sequence shown here is derived from an EMBL/GenBank/DDBJ whole genome shotgun (WGS) entry which is preliminary data.</text>
</comment>
<dbReference type="InterPro" id="IPR040079">
    <property type="entry name" value="Glutathione_S-Trfase"/>
</dbReference>
<dbReference type="InterPro" id="IPR036282">
    <property type="entry name" value="Glutathione-S-Trfase_C_sf"/>
</dbReference>
<dbReference type="AlphaFoldDB" id="A0A501PKZ7"/>
<dbReference type="PROSITE" id="PS00195">
    <property type="entry name" value="GLUTAREDOXIN_1"/>
    <property type="match status" value="1"/>
</dbReference>